<evidence type="ECO:0000313" key="2">
    <source>
        <dbReference type="Proteomes" id="UP000198414"/>
    </source>
</evidence>
<evidence type="ECO:0000313" key="1">
    <source>
        <dbReference type="EMBL" id="GAX07116.1"/>
    </source>
</evidence>
<reference evidence="1 2" key="1">
    <citation type="submission" date="2015-11" db="EMBL/GenBank/DDBJ databases">
        <title>Draft genome sequences of new species of the genus Lactobacillus isolated from orchardgrass silage.</title>
        <authorList>
            <person name="Tohno M."/>
            <person name="Tanizawa Y."/>
            <person name="Arita M."/>
        </authorList>
    </citation>
    <scope>NUCLEOTIDE SEQUENCE [LARGE SCALE GENOMIC DNA]</scope>
    <source>
        <strain evidence="1 2">IWT25</strain>
    </source>
</reference>
<dbReference type="InterPro" id="IPR031451">
    <property type="entry name" value="MqsR_toxin"/>
</dbReference>
<accession>A0A1Z5IZP5</accession>
<dbReference type="Proteomes" id="UP000198414">
    <property type="component" value="Unassembled WGS sequence"/>
</dbReference>
<dbReference type="OrthoDB" id="2325009at2"/>
<evidence type="ECO:0008006" key="3">
    <source>
        <dbReference type="Google" id="ProtNLM"/>
    </source>
</evidence>
<dbReference type="RefSeq" id="WP_089122013.1">
    <property type="nucleotide sequence ID" value="NZ_BCMI01000037.1"/>
</dbReference>
<organism evidence="1 2">
    <name type="scientific">Secundilactobacillus pentosiphilus</name>
    <dbReference type="NCBI Taxonomy" id="1714682"/>
    <lineage>
        <taxon>Bacteria</taxon>
        <taxon>Bacillati</taxon>
        <taxon>Bacillota</taxon>
        <taxon>Bacilli</taxon>
        <taxon>Lactobacillales</taxon>
        <taxon>Lactobacillaceae</taxon>
        <taxon>Secundilactobacillus</taxon>
    </lineage>
</organism>
<proteinExistence type="predicted"/>
<dbReference type="GO" id="GO:0009372">
    <property type="term" value="P:quorum sensing"/>
    <property type="evidence" value="ECO:0007669"/>
    <property type="project" value="InterPro"/>
</dbReference>
<name>A0A1Z5IZP5_9LACO</name>
<dbReference type="GO" id="GO:0017148">
    <property type="term" value="P:negative regulation of translation"/>
    <property type="evidence" value="ECO:0007669"/>
    <property type="project" value="InterPro"/>
</dbReference>
<gene>
    <name evidence="1" type="ORF">IWT25_02464</name>
</gene>
<protein>
    <recommendedName>
        <fullName evidence="3">Toxin RelE</fullName>
    </recommendedName>
</protein>
<sequence length="100" mass="11913">MNENEALKLVKHLVNINQFTITKRRQSAAYPVTNALAKVIINQLNIKDFVRYDADRSAKYAGEFVWIFETDFEEVYYIKFKFTNDNKHVKFISFHPSKYQ</sequence>
<dbReference type="EMBL" id="BCMI01000037">
    <property type="protein sequence ID" value="GAX07116.1"/>
    <property type="molecule type" value="Genomic_DNA"/>
</dbReference>
<dbReference type="Pfam" id="PF15723">
    <property type="entry name" value="MqsR_toxin"/>
    <property type="match status" value="1"/>
</dbReference>
<dbReference type="GO" id="GO:0044010">
    <property type="term" value="P:single-species biofilm formation"/>
    <property type="evidence" value="ECO:0007669"/>
    <property type="project" value="InterPro"/>
</dbReference>
<comment type="caution">
    <text evidence="1">The sequence shown here is derived from an EMBL/GenBank/DDBJ whole genome shotgun (WGS) entry which is preliminary data.</text>
</comment>
<dbReference type="AlphaFoldDB" id="A0A1Z5IZP5"/>